<gene>
    <name evidence="1" type="ORF">F7725_029008</name>
</gene>
<name>A0A7J5XHL5_DISMA</name>
<keyword evidence="2" id="KW-1185">Reference proteome</keyword>
<evidence type="ECO:0000313" key="1">
    <source>
        <dbReference type="EMBL" id="KAF3836450.1"/>
    </source>
</evidence>
<accession>A0A7J5XHL5</accession>
<reference evidence="1 2" key="1">
    <citation type="submission" date="2020-03" db="EMBL/GenBank/DDBJ databases">
        <title>Dissostichus mawsoni Genome sequencing and assembly.</title>
        <authorList>
            <person name="Park H."/>
        </authorList>
    </citation>
    <scope>NUCLEOTIDE SEQUENCE [LARGE SCALE GENOMIC DNA]</scope>
    <source>
        <strain evidence="1">DM0001</strain>
        <tissue evidence="1">Muscle</tissue>
    </source>
</reference>
<sequence length="67" mass="8295">MQRRANWLPMPSFPSQKLPWQKLPWQKLPWQKLPWQPRYLPKFKNKRQQPNLIEYETVAQGVLPKWL</sequence>
<evidence type="ECO:0000313" key="2">
    <source>
        <dbReference type="Proteomes" id="UP000518266"/>
    </source>
</evidence>
<dbReference type="Proteomes" id="UP000518266">
    <property type="component" value="Unassembled WGS sequence"/>
</dbReference>
<dbReference type="AlphaFoldDB" id="A0A7J5XHL5"/>
<dbReference type="EMBL" id="JAAKFY010000024">
    <property type="protein sequence ID" value="KAF3836450.1"/>
    <property type="molecule type" value="Genomic_DNA"/>
</dbReference>
<comment type="caution">
    <text evidence="1">The sequence shown here is derived from an EMBL/GenBank/DDBJ whole genome shotgun (WGS) entry which is preliminary data.</text>
</comment>
<protein>
    <submittedName>
        <fullName evidence="1">Uncharacterized protein</fullName>
    </submittedName>
</protein>
<proteinExistence type="predicted"/>
<organism evidence="1 2">
    <name type="scientific">Dissostichus mawsoni</name>
    <name type="common">Antarctic cod</name>
    <dbReference type="NCBI Taxonomy" id="36200"/>
    <lineage>
        <taxon>Eukaryota</taxon>
        <taxon>Metazoa</taxon>
        <taxon>Chordata</taxon>
        <taxon>Craniata</taxon>
        <taxon>Vertebrata</taxon>
        <taxon>Euteleostomi</taxon>
        <taxon>Actinopterygii</taxon>
        <taxon>Neopterygii</taxon>
        <taxon>Teleostei</taxon>
        <taxon>Neoteleostei</taxon>
        <taxon>Acanthomorphata</taxon>
        <taxon>Eupercaria</taxon>
        <taxon>Perciformes</taxon>
        <taxon>Notothenioidei</taxon>
        <taxon>Nototheniidae</taxon>
        <taxon>Dissostichus</taxon>
    </lineage>
</organism>